<feature type="compositionally biased region" description="Low complexity" evidence="1">
    <location>
        <begin position="15"/>
        <end position="30"/>
    </location>
</feature>
<dbReference type="EMBL" id="JANBPK010000770">
    <property type="protein sequence ID" value="KAJ2932588.1"/>
    <property type="molecule type" value="Genomic_DNA"/>
</dbReference>
<organism evidence="2 3">
    <name type="scientific">Candolleomyces eurysporus</name>
    <dbReference type="NCBI Taxonomy" id="2828524"/>
    <lineage>
        <taxon>Eukaryota</taxon>
        <taxon>Fungi</taxon>
        <taxon>Dikarya</taxon>
        <taxon>Basidiomycota</taxon>
        <taxon>Agaricomycotina</taxon>
        <taxon>Agaricomycetes</taxon>
        <taxon>Agaricomycetidae</taxon>
        <taxon>Agaricales</taxon>
        <taxon>Agaricineae</taxon>
        <taxon>Psathyrellaceae</taxon>
        <taxon>Candolleomyces</taxon>
    </lineage>
</organism>
<reference evidence="2" key="1">
    <citation type="submission" date="2022-06" db="EMBL/GenBank/DDBJ databases">
        <title>Genome Sequence of Candolleomyces eurysporus.</title>
        <authorList>
            <person name="Buettner E."/>
        </authorList>
    </citation>
    <scope>NUCLEOTIDE SEQUENCE</scope>
    <source>
        <strain evidence="2">VTCC 930004</strain>
    </source>
</reference>
<name>A0A9W8MKP6_9AGAR</name>
<evidence type="ECO:0000313" key="3">
    <source>
        <dbReference type="Proteomes" id="UP001140091"/>
    </source>
</evidence>
<proteinExistence type="predicted"/>
<evidence type="ECO:0000256" key="1">
    <source>
        <dbReference type="SAM" id="MobiDB-lite"/>
    </source>
</evidence>
<protein>
    <submittedName>
        <fullName evidence="2">Uncharacterized protein</fullName>
    </submittedName>
</protein>
<dbReference type="Proteomes" id="UP001140091">
    <property type="component" value="Unassembled WGS sequence"/>
</dbReference>
<accession>A0A9W8MKP6</accession>
<feature type="non-terminal residue" evidence="2">
    <location>
        <position position="199"/>
    </location>
</feature>
<comment type="caution">
    <text evidence="2">The sequence shown here is derived from an EMBL/GenBank/DDBJ whole genome shotgun (WGS) entry which is preliminary data.</text>
</comment>
<dbReference type="OrthoDB" id="2774821at2759"/>
<sequence length="199" mass="21724">MEQLKAKLALLSLSSKSSSLQQPPATSGLAPPAPPPSSNATAPTQHSTNLLASGVPQTGFVPPLTTNSASGTSEIPYLDHPFPHVNEATINAIITHTFNPYHLWKLNPHHQEKNQKRTLQLVGASLKFASDETALKDFKEITSLMVPLQVYFKIIIHYVPPLSAAALSKLFFHPRQTFTELPPICGKPKHSTQMHPKTT</sequence>
<gene>
    <name evidence="2" type="ORF">H1R20_g4506</name>
</gene>
<evidence type="ECO:0000313" key="2">
    <source>
        <dbReference type="EMBL" id="KAJ2932588.1"/>
    </source>
</evidence>
<dbReference type="AlphaFoldDB" id="A0A9W8MKP6"/>
<keyword evidence="3" id="KW-1185">Reference proteome</keyword>
<feature type="region of interest" description="Disordered" evidence="1">
    <location>
        <begin position="15"/>
        <end position="66"/>
    </location>
</feature>